<dbReference type="RefSeq" id="WP_027828689.1">
    <property type="nucleotide sequence ID" value="NZ_AUEH01000026.1"/>
</dbReference>
<evidence type="ECO:0000313" key="2">
    <source>
        <dbReference type="EMBL" id="KRM28053.1"/>
    </source>
</evidence>
<dbReference type="OrthoDB" id="2327485at2"/>
<comment type="caution">
    <text evidence="2">The sequence shown here is derived from an EMBL/GenBank/DDBJ whole genome shotgun (WGS) entry which is preliminary data.</text>
</comment>
<dbReference type="Pfam" id="PF03572">
    <property type="entry name" value="Peptidase_S41"/>
    <property type="match status" value="1"/>
</dbReference>
<dbReference type="SUPFAM" id="SSF52096">
    <property type="entry name" value="ClpP/crotonase"/>
    <property type="match status" value="1"/>
</dbReference>
<evidence type="ECO:0000259" key="1">
    <source>
        <dbReference type="Pfam" id="PF03572"/>
    </source>
</evidence>
<organism evidence="2 3">
    <name type="scientific">Schleiferilactobacillus harbinensis DSM 16991</name>
    <dbReference type="NCBI Taxonomy" id="1122147"/>
    <lineage>
        <taxon>Bacteria</taxon>
        <taxon>Bacillati</taxon>
        <taxon>Bacillota</taxon>
        <taxon>Bacilli</taxon>
        <taxon>Lactobacillales</taxon>
        <taxon>Lactobacillaceae</taxon>
        <taxon>Schleiferilactobacillus</taxon>
    </lineage>
</organism>
<dbReference type="GO" id="GO:0008236">
    <property type="term" value="F:serine-type peptidase activity"/>
    <property type="evidence" value="ECO:0007669"/>
    <property type="project" value="InterPro"/>
</dbReference>
<accession>A0A0R1XEK5</accession>
<dbReference type="InterPro" id="IPR029045">
    <property type="entry name" value="ClpP/crotonase-like_dom_sf"/>
</dbReference>
<dbReference type="eggNOG" id="COG0793">
    <property type="taxonomic scope" value="Bacteria"/>
</dbReference>
<evidence type="ECO:0000313" key="3">
    <source>
        <dbReference type="Proteomes" id="UP000050949"/>
    </source>
</evidence>
<dbReference type="Proteomes" id="UP000050949">
    <property type="component" value="Unassembled WGS sequence"/>
</dbReference>
<dbReference type="AlphaFoldDB" id="A0A0R1XEK5"/>
<dbReference type="EMBL" id="AZFW01000037">
    <property type="protein sequence ID" value="KRM28053.1"/>
    <property type="molecule type" value="Genomic_DNA"/>
</dbReference>
<gene>
    <name evidence="2" type="ORF">FC91_GL002143</name>
</gene>
<name>A0A0R1XEK5_9LACO</name>
<proteinExistence type="predicted"/>
<dbReference type="Gene3D" id="3.90.226.10">
    <property type="entry name" value="2-enoyl-CoA Hydratase, Chain A, domain 1"/>
    <property type="match status" value="1"/>
</dbReference>
<sequence length="412" mass="46516">MDYEKIFAEIEDIMHVDYAGASDKQDWPVKRPTTAVLQHIPDEESFVYLVQHYLQQYRDNHVFFSNDRVPQVTVGFTTRRYGAALYVLTADQEKRLSVGTAITAIDGLPIPAVAAAHQLELDPVPERQRFKTILLMAKTITLADGQALPLHHFPQTAAPAVFAYRQLQADMGYVKMTNFTDYTAIHEFYQHHLTQITALPKLIIDVRVNNGGDDQNFYPLLAAMFTGTVPHSAISPDTGMQINATPRNYHNWQRAVATILPNVDPALQPTLEDFIQMLKDHQHDGLIPFELPDTDTPDAPIQGDVQPHQVVVLSDYDCGSAGDSFVMAAKKSPQTTVIGRATYGVWDYANVTTQDWDHFHLMYPVSRADWIDRGEGIDHVGVQPDIHLPWTPAMIKEDKDLAFAERFLNKRR</sequence>
<dbReference type="InterPro" id="IPR005151">
    <property type="entry name" value="Tail-specific_protease"/>
</dbReference>
<protein>
    <recommendedName>
        <fullName evidence="1">Tail specific protease domain-containing protein</fullName>
    </recommendedName>
</protein>
<feature type="domain" description="Tail specific protease" evidence="1">
    <location>
        <begin position="170"/>
        <end position="387"/>
    </location>
</feature>
<dbReference type="PATRIC" id="fig|1122147.4.peg.2216"/>
<dbReference type="GO" id="GO:0006508">
    <property type="term" value="P:proteolysis"/>
    <property type="evidence" value="ECO:0007669"/>
    <property type="project" value="InterPro"/>
</dbReference>
<reference evidence="2 3" key="1">
    <citation type="journal article" date="2015" name="Genome Announc.">
        <title>Expanding the biotechnology potential of lactobacilli through comparative genomics of 213 strains and associated genera.</title>
        <authorList>
            <person name="Sun Z."/>
            <person name="Harris H.M."/>
            <person name="McCann A."/>
            <person name="Guo C."/>
            <person name="Argimon S."/>
            <person name="Zhang W."/>
            <person name="Yang X."/>
            <person name="Jeffery I.B."/>
            <person name="Cooney J.C."/>
            <person name="Kagawa T.F."/>
            <person name="Liu W."/>
            <person name="Song Y."/>
            <person name="Salvetti E."/>
            <person name="Wrobel A."/>
            <person name="Rasinkangas P."/>
            <person name="Parkhill J."/>
            <person name="Rea M.C."/>
            <person name="O'Sullivan O."/>
            <person name="Ritari J."/>
            <person name="Douillard F.P."/>
            <person name="Paul Ross R."/>
            <person name="Yang R."/>
            <person name="Briner A.E."/>
            <person name="Felis G.E."/>
            <person name="de Vos W.M."/>
            <person name="Barrangou R."/>
            <person name="Klaenhammer T.R."/>
            <person name="Caufield P.W."/>
            <person name="Cui Y."/>
            <person name="Zhang H."/>
            <person name="O'Toole P.W."/>
        </authorList>
    </citation>
    <scope>NUCLEOTIDE SEQUENCE [LARGE SCALE GENOMIC DNA]</scope>
    <source>
        <strain evidence="2 3">DSM 16991</strain>
    </source>
</reference>